<accession>A0A3P7X571</accession>
<evidence type="ECO:0000313" key="2">
    <source>
        <dbReference type="Proteomes" id="UP000267606"/>
    </source>
</evidence>
<sequence length="88" mass="9501">MVDLFRNATVDRGPPICQILASISSDLRCVKKNGQNRCSVNALEVIGPLESETNHMYTQFACPYINAVASSASSTFSTTTPAGEYNLI</sequence>
<dbReference type="Proteomes" id="UP000267606">
    <property type="component" value="Unassembled WGS sequence"/>
</dbReference>
<name>A0A3P7X571_9BILA</name>
<dbReference type="EMBL" id="UZAJ01007322">
    <property type="protein sequence ID" value="VDO49713.1"/>
    <property type="molecule type" value="Genomic_DNA"/>
</dbReference>
<gene>
    <name evidence="1" type="ORF">OFLC_LOCUS7182</name>
</gene>
<organism evidence="1 2">
    <name type="scientific">Onchocerca flexuosa</name>
    <dbReference type="NCBI Taxonomy" id="387005"/>
    <lineage>
        <taxon>Eukaryota</taxon>
        <taxon>Metazoa</taxon>
        <taxon>Ecdysozoa</taxon>
        <taxon>Nematoda</taxon>
        <taxon>Chromadorea</taxon>
        <taxon>Rhabditida</taxon>
        <taxon>Spirurina</taxon>
        <taxon>Spiruromorpha</taxon>
        <taxon>Filarioidea</taxon>
        <taxon>Onchocercidae</taxon>
        <taxon>Onchocerca</taxon>
    </lineage>
</organism>
<proteinExistence type="predicted"/>
<evidence type="ECO:0000313" key="1">
    <source>
        <dbReference type="EMBL" id="VDO49713.1"/>
    </source>
</evidence>
<protein>
    <submittedName>
        <fullName evidence="1">Uncharacterized protein</fullName>
    </submittedName>
</protein>
<dbReference type="AlphaFoldDB" id="A0A3P7X571"/>
<reference evidence="1 2" key="1">
    <citation type="submission" date="2018-11" db="EMBL/GenBank/DDBJ databases">
        <authorList>
            <consortium name="Pathogen Informatics"/>
        </authorList>
    </citation>
    <scope>NUCLEOTIDE SEQUENCE [LARGE SCALE GENOMIC DNA]</scope>
</reference>
<keyword evidence="2" id="KW-1185">Reference proteome</keyword>